<reference evidence="3 4" key="1">
    <citation type="submission" date="2017-08" db="EMBL/GenBank/DDBJ databases">
        <title>Acidophilic green algal genome provides insights into adaptation to an acidic environment.</title>
        <authorList>
            <person name="Hirooka S."/>
            <person name="Hirose Y."/>
            <person name="Kanesaki Y."/>
            <person name="Higuchi S."/>
            <person name="Fujiwara T."/>
            <person name="Onuma R."/>
            <person name="Era A."/>
            <person name="Ohbayashi R."/>
            <person name="Uzuka A."/>
            <person name="Nozaki H."/>
            <person name="Yoshikawa H."/>
            <person name="Miyagishima S.Y."/>
        </authorList>
    </citation>
    <scope>NUCLEOTIDE SEQUENCE [LARGE SCALE GENOMIC DNA]</scope>
    <source>
        <strain evidence="3 4">NIES-2499</strain>
    </source>
</reference>
<feature type="transmembrane region" description="Helical" evidence="2">
    <location>
        <begin position="79"/>
        <end position="97"/>
    </location>
</feature>
<proteinExistence type="predicted"/>
<keyword evidence="2" id="KW-1133">Transmembrane helix</keyword>
<dbReference type="AlphaFoldDB" id="A0A250XK07"/>
<keyword evidence="4" id="KW-1185">Reference proteome</keyword>
<keyword evidence="2" id="KW-0812">Transmembrane</keyword>
<sequence>MISGRGAKVTFLFSALLIVYLLIFFQSFVLCFKGGVLGTPSFSGYFVLTLLSAGGSAFAATSVWRLLKGRSTDDVDADSSLLLLALITPIILISTRFSPLPASDDSKVNCIMTFAFLLRMGVLVELPATHSMIQFLLSYPLFMFLDFHRRCSHANLYPSTCSITPTSMYKWIMTDLLLHPNPSMERQTVPECSTAYPNMDLMHNLPECMDTHGSANLMGEHEIGSSSGLYSINSDSIMMMTHHNGSSSSNSTPTHYCCSLETLYGHLMTRGVVMLLFGLVPMLLSMKQSLEAAPHLMSRAVSERSHFSYEEELVEVEEDNMSWTGRGGRGCSHSFGSVGSGSHRRTTSASRLKFNQDQYICTTSSEPVVTSSMAFQQAHHHDASPLHYHEEAQMLPLETLMPAGLFWLIRALDLHHVLAKWDDLLTQAARRVDDMVLVCILCFPIGCYYSGMALMSRIAPQLLSISSVSSDEWMLALTVFFVLGRHSRRLDLFPYVDALRRKMSASWVVLEDTLPPHILSSMMMSREDSDVLQLSRRGEDDVQEEDGIIEKDSGFLHQEEPASRPDESFFSPIQRHSSSSPLDPPQQPASSPDRIPEGSFFSSSVHEQQNSEEQPSSFDTTLPLSLHVSDIITTPQAAASDIITPHDIMGITVIEDRQDCLSRHHHDDSSPLSIAVNLGPNHQDEGGHTSGSVLLPGEEIQSPAATAVTAMTMNSLHCRPTRTVSQRHYHASRLHSTSFCTASPPLQQPSATIEDHEVAVNVIEAGVADGIGTVAIRGGLLLPGLGTEGADEHYGLMPTSHKQHEQYRVSRIFAFWKGIN</sequence>
<feature type="compositionally biased region" description="Polar residues" evidence="1">
    <location>
        <begin position="600"/>
        <end position="620"/>
    </location>
</feature>
<evidence type="ECO:0000256" key="2">
    <source>
        <dbReference type="SAM" id="Phobius"/>
    </source>
</evidence>
<feature type="transmembrane region" description="Helical" evidence="2">
    <location>
        <begin position="42"/>
        <end position="67"/>
    </location>
</feature>
<keyword evidence="2" id="KW-0472">Membrane</keyword>
<evidence type="ECO:0000313" key="4">
    <source>
        <dbReference type="Proteomes" id="UP000232323"/>
    </source>
</evidence>
<feature type="transmembrane region" description="Helical" evidence="2">
    <location>
        <begin position="12"/>
        <end position="36"/>
    </location>
</feature>
<protein>
    <submittedName>
        <fullName evidence="3">Uncharacterized protein</fullName>
    </submittedName>
</protein>
<gene>
    <name evidence="3" type="ORF">CEUSTIGMA_g10685.t1</name>
</gene>
<organism evidence="3 4">
    <name type="scientific">Chlamydomonas eustigma</name>
    <dbReference type="NCBI Taxonomy" id="1157962"/>
    <lineage>
        <taxon>Eukaryota</taxon>
        <taxon>Viridiplantae</taxon>
        <taxon>Chlorophyta</taxon>
        <taxon>core chlorophytes</taxon>
        <taxon>Chlorophyceae</taxon>
        <taxon>CS clade</taxon>
        <taxon>Chlamydomonadales</taxon>
        <taxon>Chlamydomonadaceae</taxon>
        <taxon>Chlamydomonas</taxon>
    </lineage>
</organism>
<comment type="caution">
    <text evidence="3">The sequence shown here is derived from an EMBL/GenBank/DDBJ whole genome shotgun (WGS) entry which is preliminary data.</text>
</comment>
<evidence type="ECO:0000313" key="3">
    <source>
        <dbReference type="EMBL" id="GAX83259.1"/>
    </source>
</evidence>
<feature type="region of interest" description="Disordered" evidence="1">
    <location>
        <begin position="662"/>
        <end position="695"/>
    </location>
</feature>
<name>A0A250XK07_9CHLO</name>
<dbReference type="EMBL" id="BEGY01000095">
    <property type="protein sequence ID" value="GAX83259.1"/>
    <property type="molecule type" value="Genomic_DNA"/>
</dbReference>
<feature type="region of interest" description="Disordered" evidence="1">
    <location>
        <begin position="530"/>
        <end position="620"/>
    </location>
</feature>
<dbReference type="Proteomes" id="UP000232323">
    <property type="component" value="Unassembled WGS sequence"/>
</dbReference>
<feature type="compositionally biased region" description="Basic and acidic residues" evidence="1">
    <location>
        <begin position="548"/>
        <end position="567"/>
    </location>
</feature>
<accession>A0A250XK07</accession>
<evidence type="ECO:0000256" key="1">
    <source>
        <dbReference type="SAM" id="MobiDB-lite"/>
    </source>
</evidence>